<accession>A0AAU9M3D2</accession>
<organism evidence="1 2">
    <name type="scientific">Lactuca virosa</name>
    <dbReference type="NCBI Taxonomy" id="75947"/>
    <lineage>
        <taxon>Eukaryota</taxon>
        <taxon>Viridiplantae</taxon>
        <taxon>Streptophyta</taxon>
        <taxon>Embryophyta</taxon>
        <taxon>Tracheophyta</taxon>
        <taxon>Spermatophyta</taxon>
        <taxon>Magnoliopsida</taxon>
        <taxon>eudicotyledons</taxon>
        <taxon>Gunneridae</taxon>
        <taxon>Pentapetalae</taxon>
        <taxon>asterids</taxon>
        <taxon>campanulids</taxon>
        <taxon>Asterales</taxon>
        <taxon>Asteraceae</taxon>
        <taxon>Cichorioideae</taxon>
        <taxon>Cichorieae</taxon>
        <taxon>Lactucinae</taxon>
        <taxon>Lactuca</taxon>
    </lineage>
</organism>
<evidence type="ECO:0000313" key="1">
    <source>
        <dbReference type="EMBL" id="CAH1421197.1"/>
    </source>
</evidence>
<reference evidence="1 2" key="1">
    <citation type="submission" date="2022-01" db="EMBL/GenBank/DDBJ databases">
        <authorList>
            <person name="Xiong W."/>
            <person name="Schranz E."/>
        </authorList>
    </citation>
    <scope>NUCLEOTIDE SEQUENCE [LARGE SCALE GENOMIC DNA]</scope>
</reference>
<name>A0AAU9M3D2_9ASTR</name>
<evidence type="ECO:0000313" key="2">
    <source>
        <dbReference type="Proteomes" id="UP001157418"/>
    </source>
</evidence>
<dbReference type="EMBL" id="CAKMRJ010001112">
    <property type="protein sequence ID" value="CAH1421197.1"/>
    <property type="molecule type" value="Genomic_DNA"/>
</dbReference>
<sequence length="200" mass="22516">MKTFSLLARNLLEDPLLPLFWCLSTRILLVRRLRLAIQMEYPSQYSLLSSSLRAWSVWKIKKEGIFVGVTSRVMRKTGLLSIAALSDATKGKTFADRSRRRKLATDFISTLFPSSEDVIKSPPVHRGKSLLTSETSDYDYLIAIFQGNNLSSSEASLLTVGARHIRHLKSVAVKLRVNDRGLQQHVASLESLVESSRQKL</sequence>
<comment type="caution">
    <text evidence="1">The sequence shown here is derived from an EMBL/GenBank/DDBJ whole genome shotgun (WGS) entry which is preliminary data.</text>
</comment>
<protein>
    <submittedName>
        <fullName evidence="1">Uncharacterized protein</fullName>
    </submittedName>
</protein>
<dbReference type="Proteomes" id="UP001157418">
    <property type="component" value="Unassembled WGS sequence"/>
</dbReference>
<proteinExistence type="predicted"/>
<gene>
    <name evidence="1" type="ORF">LVIROSA_LOCUS8610</name>
</gene>
<keyword evidence="2" id="KW-1185">Reference proteome</keyword>
<dbReference type="AlphaFoldDB" id="A0AAU9M3D2"/>